<evidence type="ECO:0000313" key="8">
    <source>
        <dbReference type="Proteomes" id="UP000320857"/>
    </source>
</evidence>
<evidence type="ECO:0000313" key="7">
    <source>
        <dbReference type="EMBL" id="MQS01153.1"/>
    </source>
</evidence>
<proteinExistence type="predicted"/>
<dbReference type="Pfam" id="PF13472">
    <property type="entry name" value="Lipase_GDSL_2"/>
    <property type="match status" value="1"/>
</dbReference>
<evidence type="ECO:0000256" key="3">
    <source>
        <dbReference type="SAM" id="MobiDB-lite"/>
    </source>
</evidence>
<dbReference type="Pfam" id="PF25275">
    <property type="entry name" value="Golvesin_C"/>
    <property type="match status" value="1"/>
</dbReference>
<feature type="region of interest" description="Disordered" evidence="3">
    <location>
        <begin position="403"/>
        <end position="432"/>
    </location>
</feature>
<dbReference type="GO" id="GO:0004806">
    <property type="term" value="F:triacylglycerol lipase activity"/>
    <property type="evidence" value="ECO:0007669"/>
    <property type="project" value="TreeGrafter"/>
</dbReference>
<accession>A0A5P0YLC8</accession>
<dbReference type="InterPro" id="IPR037460">
    <property type="entry name" value="SEST-like"/>
</dbReference>
<dbReference type="SUPFAM" id="SSF52266">
    <property type="entry name" value="SGNH hydrolase"/>
    <property type="match status" value="1"/>
</dbReference>
<feature type="compositionally biased region" description="Basic and acidic residues" evidence="3">
    <location>
        <begin position="31"/>
        <end position="41"/>
    </location>
</feature>
<keyword evidence="2" id="KW-1015">Disulfide bond</keyword>
<dbReference type="CDD" id="cd01823">
    <property type="entry name" value="SEST_like"/>
    <property type="match status" value="1"/>
</dbReference>
<evidence type="ECO:0000256" key="1">
    <source>
        <dbReference type="PIRSR" id="PIRSR637460-1"/>
    </source>
</evidence>
<feature type="domain" description="Golvesin/Xly CBD-like" evidence="5">
    <location>
        <begin position="911"/>
        <end position="1005"/>
    </location>
</feature>
<dbReference type="PANTHER" id="PTHR37981">
    <property type="entry name" value="LIPASE 2"/>
    <property type="match status" value="1"/>
</dbReference>
<organism evidence="7 8">
    <name type="scientific">Streptomyces alkaliterrae</name>
    <dbReference type="NCBI Taxonomy" id="2213162"/>
    <lineage>
        <taxon>Bacteria</taxon>
        <taxon>Bacillati</taxon>
        <taxon>Actinomycetota</taxon>
        <taxon>Actinomycetes</taxon>
        <taxon>Kitasatosporales</taxon>
        <taxon>Streptomycetaceae</taxon>
        <taxon>Streptomyces</taxon>
    </lineage>
</organism>
<evidence type="ECO:0000313" key="6">
    <source>
        <dbReference type="EMBL" id="MBB1257967.1"/>
    </source>
</evidence>
<dbReference type="InterPro" id="IPR036514">
    <property type="entry name" value="SGNH_hydro_sf"/>
</dbReference>
<evidence type="ECO:0000313" key="9">
    <source>
        <dbReference type="Proteomes" id="UP000517765"/>
    </source>
</evidence>
<sequence length="1365" mass="147191">MVVGPLTHEPAAAAPPSPTPPPGAASGWKQDPGKSAKEKSGGAENPSVVPEGKRAELLGDDYRRSGDRAWTTTGDATGFHLLVADEKSGYRWKTAATLSEEGFDTDLWVGNACVTGDGTRAVVTYAPRAFTNKPQLMARGAFAATVNLGTGQVTKLPHTASLAYFSPGCGVGDKAVLSQFSDEVTSEKNETRLIPLDARTGKTGKPVKLRGQVTSAVPAGDGYVAADGPRLVRITGKGERAEIARTLRTPFQLIPDADGGVTFLDRSRGTAKKPEATGYVKRLDARAVEGGRGGKARRAAGAPVTTLAEGPLTKLDLAAAANGKVFITGKAATRGKLPKAVLNPGGIDKDAQVSTRGRATVKAAWADGKDSRIRPEEALSSRAARIEMRHLATGRKPVFEVDPSAEHVSPAPDGQETSPALRGGADDGGGMRTQLNIGESEDERTCAVERGNPRKQAFQPTPRQIEWAVNQAITGNLDRHASRPANWKNMGMGAYSPQALAGGLTRLSGGGRIPAQVMLGITAQESNMWQATRYAAPGVTANPLIGNYYGVKHDPGGNTDDPWKINFPAADCGYGVTQVTDGMRLPGKRYENGTVRPALPQATQEAIALDYTANIAFGVNILAEKWNQLHAEGMTVNDGDPLNIESWYMALWAYNSGFHPKSKASSNGGKWGLGWTNNPAMPWYKANRTPFLEGGGRQDDYSHAARPQYWPYQEKVLGWAARPISAMTAPGEYGPGYRAAWWTNELYRSTVKPPEETFCHYTVNECDPNFIGRSDPDDPDPSLSPCQRRSDWRCWWTEPVQWKYCDKRNECGFELLRFDSTYPEQPDANPFPRRCSPGLPSGSVVVDNVDNGQPLAGSPERSCGSAAKSDGSFSFRFSKDSARIDTHQLGAGYGNHLWFSNTVRVGSPDSSRMVTGTWTGPTSVKGWTRVLVHMPEIAARSQQATYQISGTDSTSPKRVAPQRTRENTWVSLGVFNFTGTPKVSLSNLTREAVSVNIAWDAVAFQKLGTKPKHVVGFGDSYASGEGATEGIGADYFPETDYVEDVGTAYVRNDCHRSRKAWIRQASLPGMSGSIGDLSDDFGDKVDLSFLACSGARTYNVKSGGIPQSSGKRESRLWKDGVPTSGWKRWAPNSLPQLDLGYLDQNTDLVTISIGGNDSRFTDVFTACLKPGDCRDATLDAKDPDSDQIYEDRKTAPLKDYAPAWMRDEVRPRITSVLEQIRKRAPNAKVVLMGYPALISGECLAAGSVTATVDLPWLAAIGLNAKPFTFKAEFTLTEAERRWLDETLAPELSRQMAQAAKDAGAVFVDPAREFAGRGVCGADPAIHGLLPVTFRAKADDLPGMHTFHPNIAGARLYADALERGLR</sequence>
<dbReference type="Gene3D" id="3.40.50.1110">
    <property type="entry name" value="SGNH hydrolase"/>
    <property type="match status" value="1"/>
</dbReference>
<evidence type="ECO:0000256" key="2">
    <source>
        <dbReference type="PIRSR" id="PIRSR637460-2"/>
    </source>
</evidence>
<reference evidence="9" key="2">
    <citation type="submission" date="2020-05" db="EMBL/GenBank/DDBJ databases">
        <title>Classification of alakaliphilic streptomycetes isolated from an alkaline soil next to Lonar Crater, India and a proposal for the recognition of Streptomyces alkaliterrae sp. nov.</title>
        <authorList>
            <person name="Golinska P."/>
        </authorList>
    </citation>
    <scope>NUCLEOTIDE SEQUENCE [LARGE SCALE GENOMIC DNA]</scope>
    <source>
        <strain evidence="9">OF8</strain>
    </source>
</reference>
<reference evidence="6" key="3">
    <citation type="journal article" name="Syst. Appl. Microbiol.">
        <title>Streptomyces alkaliterrae sp. nov., isolated from an alkaline soil, and emended descriptions of Streptomyces alkaliphilus, Streptomyces calidiresistens and Streptomyces durbertensis.</title>
        <authorList>
            <person name="Swiecimska M."/>
            <person name="Golinska P."/>
            <person name="Nouioui I."/>
            <person name="Wypij M."/>
            <person name="Rai M."/>
            <person name="Sangal V."/>
            <person name="Goodfellow M."/>
        </authorList>
    </citation>
    <scope>NUCLEOTIDE SEQUENCE</scope>
    <source>
        <strain evidence="6">OF8</strain>
    </source>
</reference>
<dbReference type="GO" id="GO:0019433">
    <property type="term" value="P:triglyceride catabolic process"/>
    <property type="evidence" value="ECO:0007669"/>
    <property type="project" value="TreeGrafter"/>
</dbReference>
<evidence type="ECO:0000259" key="4">
    <source>
        <dbReference type="Pfam" id="PF13472"/>
    </source>
</evidence>
<dbReference type="Proteomes" id="UP000320857">
    <property type="component" value="Unassembled WGS sequence"/>
</dbReference>
<feature type="region of interest" description="Disordered" evidence="3">
    <location>
        <begin position="943"/>
        <end position="963"/>
    </location>
</feature>
<dbReference type="InterPro" id="IPR033803">
    <property type="entry name" value="CBD-like_Golvesin-Xly"/>
</dbReference>
<dbReference type="OrthoDB" id="5503950at2"/>
<keyword evidence="8" id="KW-1185">Reference proteome</keyword>
<feature type="region of interest" description="Disordered" evidence="3">
    <location>
        <begin position="1"/>
        <end position="56"/>
    </location>
</feature>
<dbReference type="EMBL" id="VJYK02000028">
    <property type="protein sequence ID" value="MQS01153.1"/>
    <property type="molecule type" value="Genomic_DNA"/>
</dbReference>
<dbReference type="InterPro" id="IPR013830">
    <property type="entry name" value="SGNH_hydro"/>
</dbReference>
<dbReference type="PANTHER" id="PTHR37981:SF1">
    <property type="entry name" value="SGNH HYDROLASE-TYPE ESTERASE DOMAIN-CONTAINING PROTEIN"/>
    <property type="match status" value="1"/>
</dbReference>
<dbReference type="EMBL" id="JABJXA010000013">
    <property type="protein sequence ID" value="MBB1257967.1"/>
    <property type="molecule type" value="Genomic_DNA"/>
</dbReference>
<protein>
    <submittedName>
        <fullName evidence="7">NocE</fullName>
    </submittedName>
</protein>
<feature type="compositionally biased region" description="Pro residues" evidence="3">
    <location>
        <begin position="13"/>
        <end position="23"/>
    </location>
</feature>
<reference evidence="7 8" key="1">
    <citation type="submission" date="2019-10" db="EMBL/GenBank/DDBJ databases">
        <title>Streptomyces sp. nov., a novel actinobacterium isolated from alkaline environment.</title>
        <authorList>
            <person name="Golinska P."/>
        </authorList>
    </citation>
    <scope>NUCLEOTIDE SEQUENCE [LARGE SCALE GENOMIC DNA]</scope>
    <source>
        <strain evidence="7 8">OF1</strain>
    </source>
</reference>
<feature type="domain" description="SGNH hydrolase-type esterase" evidence="4">
    <location>
        <begin position="1017"/>
        <end position="1355"/>
    </location>
</feature>
<feature type="disulfide bond" evidence="2">
    <location>
        <begin position="1242"/>
        <end position="1319"/>
    </location>
</feature>
<feature type="compositionally biased region" description="Polar residues" evidence="3">
    <location>
        <begin position="943"/>
        <end position="956"/>
    </location>
</feature>
<feature type="active site" evidence="1">
    <location>
        <position position="1347"/>
    </location>
</feature>
<feature type="active site" description="Nucleophile" evidence="1">
    <location>
        <position position="1020"/>
    </location>
</feature>
<gene>
    <name evidence="7" type="ORF">FNX44_004565</name>
    <name evidence="6" type="ORF">H3147_03870</name>
</gene>
<comment type="caution">
    <text evidence="7">The sequence shown here is derived from an EMBL/GenBank/DDBJ whole genome shotgun (WGS) entry which is preliminary data.</text>
</comment>
<dbReference type="Proteomes" id="UP000517765">
    <property type="component" value="Unassembled WGS sequence"/>
</dbReference>
<name>A0A5P0YLC8_9ACTN</name>
<evidence type="ECO:0000259" key="5">
    <source>
        <dbReference type="Pfam" id="PF25275"/>
    </source>
</evidence>
<feature type="disulfide bond" evidence="2">
    <location>
        <begin position="1054"/>
        <end position="1092"/>
    </location>
</feature>